<dbReference type="SUPFAM" id="SSF48208">
    <property type="entry name" value="Six-hairpin glycosidases"/>
    <property type="match status" value="1"/>
</dbReference>
<dbReference type="PROSITE" id="PS00927">
    <property type="entry name" value="TREHALASE_1"/>
    <property type="match status" value="1"/>
</dbReference>
<sequence length="518" mass="59489">MLDSPRIRPGTTKVSEESAMTPHDRYGELFEAVAMAHIFEDSKTFADCIPKQSPEQVMSVYEQHRDRDDFDLQTFVSDHFDADTLPGSGYESRPEHDMSEHIDRLWPILTRNSRHHPQWSSLLSLSHDYVVPGGRFREYYYWDSYFTMLGLAASGEGRLLRAVTDNCADLIERYGHMPNGNRSYYLSRSQPPLFSMMVELVERQQMQDACAYLPQLEREYAFWMDGEDRLQPGESHRRCVRLDETHWLNRHWDDRSTPREESFREDLELSHQTSRPAARLFRDLRAGSETGWDFSGRWLDDVKDITTIRTTAFVTPDLNALLFHLEQTLARLNAMTGAAARADEFGDRARRRQAAMDRYLWSEDHGAYFDYDIERGSLSPHLTAASVVPLFVRAASRGQADRVAGIVARRLLAPGGIATTEISDSHQQWDHPNGWAPLQWMAIEGLGHYGFEDLAETIADRWLALVQDLYDREHKLVEKYVLYPGADFATGGEYPLQDGFGWTNGVTRALLARRAGKQ</sequence>
<dbReference type="PROSITE" id="PS00928">
    <property type="entry name" value="TREHALASE_2"/>
    <property type="match status" value="1"/>
</dbReference>
<dbReference type="InterPro" id="IPR008928">
    <property type="entry name" value="6-hairpin_glycosidase_sf"/>
</dbReference>
<dbReference type="NCBIfam" id="NF009773">
    <property type="entry name" value="PRK13270.1"/>
    <property type="match status" value="1"/>
</dbReference>
<dbReference type="PANTHER" id="PTHR23403:SF8">
    <property type="entry name" value="CYTOPLASMIC TREHALASE"/>
    <property type="match status" value="1"/>
</dbReference>
<evidence type="ECO:0000256" key="2">
    <source>
        <dbReference type="ARBA" id="ARBA00023295"/>
    </source>
</evidence>
<evidence type="ECO:0000256" key="1">
    <source>
        <dbReference type="ARBA" id="ARBA00022801"/>
    </source>
</evidence>
<dbReference type="PANTHER" id="PTHR23403">
    <property type="entry name" value="TREHALASE"/>
    <property type="match status" value="1"/>
</dbReference>
<accession>A0ABQ3DTK4</accession>
<keyword evidence="2" id="KW-0326">Glycosidase</keyword>
<dbReference type="PRINTS" id="PR00744">
    <property type="entry name" value="GLHYDRLASE37"/>
</dbReference>
<keyword evidence="1" id="KW-0378">Hydrolase</keyword>
<dbReference type="Gene3D" id="1.50.10.10">
    <property type="match status" value="1"/>
</dbReference>
<dbReference type="RefSeq" id="WP_189443851.1">
    <property type="nucleotide sequence ID" value="NZ_BMZI01000003.1"/>
</dbReference>
<dbReference type="Proteomes" id="UP000646745">
    <property type="component" value="Unassembled WGS sequence"/>
</dbReference>
<dbReference type="Pfam" id="PF01204">
    <property type="entry name" value="Trehalase"/>
    <property type="match status" value="1"/>
</dbReference>
<comment type="caution">
    <text evidence="4">The sequence shown here is derived from an EMBL/GenBank/DDBJ whole genome shotgun (WGS) entry which is preliminary data.</text>
</comment>
<gene>
    <name evidence="4" type="primary">treF</name>
    <name evidence="4" type="ORF">GCM10009038_12770</name>
</gene>
<evidence type="ECO:0000313" key="5">
    <source>
        <dbReference type="Proteomes" id="UP000646745"/>
    </source>
</evidence>
<reference evidence="5" key="1">
    <citation type="journal article" date="2019" name="Int. J. Syst. Evol. Microbiol.">
        <title>The Global Catalogue of Microorganisms (GCM) 10K type strain sequencing project: providing services to taxonomists for standard genome sequencing and annotation.</title>
        <authorList>
            <consortium name="The Broad Institute Genomics Platform"/>
            <consortium name="The Broad Institute Genome Sequencing Center for Infectious Disease"/>
            <person name="Wu L."/>
            <person name="Ma J."/>
        </authorList>
    </citation>
    <scope>NUCLEOTIDE SEQUENCE [LARGE SCALE GENOMIC DNA]</scope>
    <source>
        <strain evidence="5">KCTC 32998</strain>
    </source>
</reference>
<dbReference type="InterPro" id="IPR012341">
    <property type="entry name" value="6hp_glycosidase-like_sf"/>
</dbReference>
<name>A0ABQ3DTK4_9GAMM</name>
<feature type="region of interest" description="Disordered" evidence="3">
    <location>
        <begin position="1"/>
        <end position="21"/>
    </location>
</feature>
<dbReference type="EMBL" id="BMZI01000003">
    <property type="protein sequence ID" value="GHB15896.1"/>
    <property type="molecule type" value="Genomic_DNA"/>
</dbReference>
<keyword evidence="5" id="KW-1185">Reference proteome</keyword>
<proteinExistence type="predicted"/>
<dbReference type="NCBIfam" id="NF009774">
    <property type="entry name" value="PRK13271.1"/>
    <property type="match status" value="1"/>
</dbReference>
<dbReference type="InterPro" id="IPR001661">
    <property type="entry name" value="Glyco_hydro_37"/>
</dbReference>
<evidence type="ECO:0000256" key="3">
    <source>
        <dbReference type="SAM" id="MobiDB-lite"/>
    </source>
</evidence>
<organism evidence="4 5">
    <name type="scientific">Salinicola rhizosphaerae</name>
    <dbReference type="NCBI Taxonomy" id="1443141"/>
    <lineage>
        <taxon>Bacteria</taxon>
        <taxon>Pseudomonadati</taxon>
        <taxon>Pseudomonadota</taxon>
        <taxon>Gammaproteobacteria</taxon>
        <taxon>Oceanospirillales</taxon>
        <taxon>Halomonadaceae</taxon>
        <taxon>Salinicola</taxon>
    </lineage>
</organism>
<evidence type="ECO:0000313" key="4">
    <source>
        <dbReference type="EMBL" id="GHB15896.1"/>
    </source>
</evidence>
<protein>
    <submittedName>
        <fullName evidence="4">Cytoplasmic trehalase</fullName>
    </submittedName>
</protein>
<dbReference type="InterPro" id="IPR018232">
    <property type="entry name" value="Glyco_hydro_37_CS"/>
</dbReference>